<dbReference type="AlphaFoldDB" id="A0A9P0D406"/>
<protein>
    <recommendedName>
        <fullName evidence="3">DUF4371 domain-containing protein</fullName>
    </recommendedName>
</protein>
<keyword evidence="2" id="KW-1185">Reference proteome</keyword>
<evidence type="ECO:0000313" key="2">
    <source>
        <dbReference type="Proteomes" id="UP001153636"/>
    </source>
</evidence>
<proteinExistence type="predicted"/>
<evidence type="ECO:0008006" key="3">
    <source>
        <dbReference type="Google" id="ProtNLM"/>
    </source>
</evidence>
<dbReference type="Proteomes" id="UP001153636">
    <property type="component" value="Chromosome 7"/>
</dbReference>
<organism evidence="1 2">
    <name type="scientific">Psylliodes chrysocephalus</name>
    <dbReference type="NCBI Taxonomy" id="3402493"/>
    <lineage>
        <taxon>Eukaryota</taxon>
        <taxon>Metazoa</taxon>
        <taxon>Ecdysozoa</taxon>
        <taxon>Arthropoda</taxon>
        <taxon>Hexapoda</taxon>
        <taxon>Insecta</taxon>
        <taxon>Pterygota</taxon>
        <taxon>Neoptera</taxon>
        <taxon>Endopterygota</taxon>
        <taxon>Coleoptera</taxon>
        <taxon>Polyphaga</taxon>
        <taxon>Cucujiformia</taxon>
        <taxon>Chrysomeloidea</taxon>
        <taxon>Chrysomelidae</taxon>
        <taxon>Galerucinae</taxon>
        <taxon>Alticini</taxon>
        <taxon>Psylliodes</taxon>
    </lineage>
</organism>
<dbReference type="PANTHER" id="PTHR45749:SF28">
    <property type="entry name" value="ZINC FINGER MYM-TYPE PROTEIN 1-LIKE-RELATED"/>
    <property type="match status" value="1"/>
</dbReference>
<dbReference type="InterPro" id="IPR012337">
    <property type="entry name" value="RNaseH-like_sf"/>
</dbReference>
<gene>
    <name evidence="1" type="ORF">PSYICH_LOCUS13498</name>
</gene>
<evidence type="ECO:0000313" key="1">
    <source>
        <dbReference type="EMBL" id="CAH1113852.1"/>
    </source>
</evidence>
<name>A0A9P0D406_9CUCU</name>
<dbReference type="OrthoDB" id="6617004at2759"/>
<dbReference type="EMBL" id="OV651819">
    <property type="protein sequence ID" value="CAH1113852.1"/>
    <property type="molecule type" value="Genomic_DNA"/>
</dbReference>
<dbReference type="SUPFAM" id="SSF53098">
    <property type="entry name" value="Ribonuclease H-like"/>
    <property type="match status" value="1"/>
</dbReference>
<sequence>MVKTNVQKVISQSYDGAAVMSGKINGVQAKVRSKFVNAYYTLCYAHQLNLVMSQSASSNKSAKVFFANLSAIPTFFSNSPARLSALDESVARRIPSVCTTRWNYQSRAVDVVSQNR</sequence>
<reference evidence="1" key="1">
    <citation type="submission" date="2022-01" db="EMBL/GenBank/DDBJ databases">
        <authorList>
            <person name="King R."/>
        </authorList>
    </citation>
    <scope>NUCLEOTIDE SEQUENCE</scope>
</reference>
<dbReference type="PANTHER" id="PTHR45749">
    <property type="match status" value="1"/>
</dbReference>
<accession>A0A9P0D406</accession>